<dbReference type="PROSITE" id="PS51077">
    <property type="entry name" value="HTH_ICLR"/>
    <property type="match status" value="1"/>
</dbReference>
<sequence length="227" mass="24830">MPSKPYKVTSLERGLAVLQTLGSADRPLRNRDVVASTGLPKATVSRLTNTLAAMGYLRRTDQGSYVPGHLSARSGRSMLAGLDLAQHAPRFQAFFEETGGIAVLEAMIGRTMVPVFRWSAAASTLLSQGTGEVSDDEQVPSRHCREFFYGDKTSVTGEFARQLSEKGWCYWWDVAASELSASTAVRFEHVGDFVLTLHVPQPEAPSEARLARVGLHLCQSARYIAQQ</sequence>
<reference evidence="2 3" key="1">
    <citation type="submission" date="2019-03" db="EMBL/GenBank/DDBJ databases">
        <title>Efficiently degradation of phenoxyalkanoic acid herbicides by Cupriavidus oxalaticus strain X32.</title>
        <authorList>
            <person name="Sheng X."/>
        </authorList>
    </citation>
    <scope>NUCLEOTIDE SEQUENCE [LARGE SCALE GENOMIC DNA]</scope>
    <source>
        <strain evidence="2 3">X32</strain>
        <plasmid evidence="2 3">unnamed1</plasmid>
    </source>
</reference>
<dbReference type="Pfam" id="PF09339">
    <property type="entry name" value="HTH_IclR"/>
    <property type="match status" value="1"/>
</dbReference>
<geneLocation type="plasmid" evidence="2">
    <name>unnamed1</name>
</geneLocation>
<dbReference type="RefSeq" id="WP_135706803.1">
    <property type="nucleotide sequence ID" value="NZ_CP038636.1"/>
</dbReference>
<dbReference type="InterPro" id="IPR050707">
    <property type="entry name" value="HTH_MetabolicPath_Reg"/>
</dbReference>
<evidence type="ECO:0000313" key="2">
    <source>
        <dbReference type="EMBL" id="QBY55564.1"/>
    </source>
</evidence>
<dbReference type="GO" id="GO:0003677">
    <property type="term" value="F:DNA binding"/>
    <property type="evidence" value="ECO:0007669"/>
    <property type="project" value="InterPro"/>
</dbReference>
<dbReference type="GO" id="GO:0003700">
    <property type="term" value="F:DNA-binding transcription factor activity"/>
    <property type="evidence" value="ECO:0007669"/>
    <property type="project" value="TreeGrafter"/>
</dbReference>
<dbReference type="Gene3D" id="1.10.10.10">
    <property type="entry name" value="Winged helix-like DNA-binding domain superfamily/Winged helix DNA-binding domain"/>
    <property type="match status" value="1"/>
</dbReference>
<accession>A0A4P7LH67</accession>
<dbReference type="InterPro" id="IPR005471">
    <property type="entry name" value="Tscrpt_reg_IclR_N"/>
</dbReference>
<dbReference type="PANTHER" id="PTHR30136">
    <property type="entry name" value="HELIX-TURN-HELIX TRANSCRIPTIONAL REGULATOR, ICLR FAMILY"/>
    <property type="match status" value="1"/>
</dbReference>
<dbReference type="PANTHER" id="PTHR30136:SF35">
    <property type="entry name" value="HTH-TYPE TRANSCRIPTIONAL REGULATOR RV1719"/>
    <property type="match status" value="1"/>
</dbReference>
<organism evidence="2 3">
    <name type="scientific">Cupriavidus oxalaticus</name>
    <dbReference type="NCBI Taxonomy" id="96344"/>
    <lineage>
        <taxon>Bacteria</taxon>
        <taxon>Pseudomonadati</taxon>
        <taxon>Pseudomonadota</taxon>
        <taxon>Betaproteobacteria</taxon>
        <taxon>Burkholderiales</taxon>
        <taxon>Burkholderiaceae</taxon>
        <taxon>Cupriavidus</taxon>
    </lineage>
</organism>
<evidence type="ECO:0000313" key="3">
    <source>
        <dbReference type="Proteomes" id="UP000295294"/>
    </source>
</evidence>
<evidence type="ECO:0000259" key="1">
    <source>
        <dbReference type="PROSITE" id="PS51077"/>
    </source>
</evidence>
<gene>
    <name evidence="2" type="ORF">E0W60_31660</name>
</gene>
<protein>
    <recommendedName>
        <fullName evidence="1">HTH iclR-type domain-containing protein</fullName>
    </recommendedName>
</protein>
<dbReference type="SMART" id="SM00346">
    <property type="entry name" value="HTH_ICLR"/>
    <property type="match status" value="1"/>
</dbReference>
<dbReference type="OrthoDB" id="5401369at2"/>
<dbReference type="GO" id="GO:0045892">
    <property type="term" value="P:negative regulation of DNA-templated transcription"/>
    <property type="evidence" value="ECO:0007669"/>
    <property type="project" value="TreeGrafter"/>
</dbReference>
<name>A0A4P7LH67_9BURK</name>
<dbReference type="AlphaFoldDB" id="A0A4P7LH67"/>
<proteinExistence type="predicted"/>
<dbReference type="SUPFAM" id="SSF46785">
    <property type="entry name" value="Winged helix' DNA-binding domain"/>
    <property type="match status" value="1"/>
</dbReference>
<dbReference type="InterPro" id="IPR036388">
    <property type="entry name" value="WH-like_DNA-bd_sf"/>
</dbReference>
<dbReference type="KEGG" id="cox:E0W60_31660"/>
<feature type="domain" description="HTH iclR-type" evidence="1">
    <location>
        <begin position="8"/>
        <end position="69"/>
    </location>
</feature>
<dbReference type="InterPro" id="IPR036390">
    <property type="entry name" value="WH_DNA-bd_sf"/>
</dbReference>
<dbReference type="EMBL" id="CP038636">
    <property type="protein sequence ID" value="QBY55564.1"/>
    <property type="molecule type" value="Genomic_DNA"/>
</dbReference>
<keyword evidence="2" id="KW-0614">Plasmid</keyword>
<dbReference type="Proteomes" id="UP000295294">
    <property type="component" value="Plasmid unnamed1"/>
</dbReference>